<keyword evidence="8" id="KW-1185">Reference proteome</keyword>
<dbReference type="Pfam" id="PF21342">
    <property type="entry name" value="SoxA-TsdA_cyt-c"/>
    <property type="match status" value="1"/>
</dbReference>
<keyword evidence="1 4" id="KW-0349">Heme</keyword>
<dbReference type="InterPro" id="IPR036909">
    <property type="entry name" value="Cyt_c-like_dom_sf"/>
</dbReference>
<dbReference type="InterPro" id="IPR051459">
    <property type="entry name" value="Cytochrome_c-type_DH"/>
</dbReference>
<keyword evidence="5" id="KW-0472">Membrane</keyword>
<evidence type="ECO:0000256" key="3">
    <source>
        <dbReference type="ARBA" id="ARBA00023004"/>
    </source>
</evidence>
<comment type="caution">
    <text evidence="7">The sequence shown here is derived from an EMBL/GenBank/DDBJ whole genome shotgun (WGS) entry which is preliminary data.</text>
</comment>
<dbReference type="PANTHER" id="PTHR35008:SF9">
    <property type="entry name" value="CYTOCHROME C DOMAIN-CONTAINING PROTEIN"/>
    <property type="match status" value="1"/>
</dbReference>
<dbReference type="STRING" id="1437425.CSEC_1462"/>
<dbReference type="Gene3D" id="1.10.760.10">
    <property type="entry name" value="Cytochrome c-like domain"/>
    <property type="match status" value="2"/>
</dbReference>
<evidence type="ECO:0000256" key="2">
    <source>
        <dbReference type="ARBA" id="ARBA00022723"/>
    </source>
</evidence>
<dbReference type="AlphaFoldDB" id="A0A090CZG6"/>
<accession>A0A090CZG6</accession>
<evidence type="ECO:0000256" key="5">
    <source>
        <dbReference type="SAM" id="Phobius"/>
    </source>
</evidence>
<sequence length="285" mass="31230">MTDNNKKTFAPFLKGLSLTLILILFGLGAIKIIANTSNSSTEKAIARKLAKENENFKKLKFDLVDPELAPKGIHDAVLLGYNIMIDTQKYAKDFVGNKLNCTNCHFSGGNTTGGENGSISLAAIASAYPCYNSRSQKVLSLGERINSCFERSLNGKPLALGSQEMVALEAYLHWISRNYPIYAPIPWRGLKELKAEKTLSPSNGKLVYERTCALCHGKEGEGGTNIPPVFGDRAYNDGAGMNDLGTLASFIHANMPYENPTLTVEEAFDVAAYIMEKPRPHFDKE</sequence>
<dbReference type="GO" id="GO:0046872">
    <property type="term" value="F:metal ion binding"/>
    <property type="evidence" value="ECO:0007669"/>
    <property type="project" value="UniProtKB-KW"/>
</dbReference>
<dbReference type="RefSeq" id="WP_053331887.1">
    <property type="nucleotide sequence ID" value="NZ_CCEJ010000007.1"/>
</dbReference>
<name>A0A090CZG6_9BACT</name>
<dbReference type="InterPro" id="IPR009056">
    <property type="entry name" value="Cyt_c-like_dom"/>
</dbReference>
<feature type="domain" description="Cytochrome c" evidence="6">
    <location>
        <begin position="199"/>
        <end position="278"/>
    </location>
</feature>
<evidence type="ECO:0000313" key="8">
    <source>
        <dbReference type="Proteomes" id="UP000031552"/>
    </source>
</evidence>
<evidence type="ECO:0000313" key="7">
    <source>
        <dbReference type="EMBL" id="CDR34276.1"/>
    </source>
</evidence>
<dbReference type="EMBL" id="CCEJ010000007">
    <property type="protein sequence ID" value="CDR34276.1"/>
    <property type="molecule type" value="Genomic_DNA"/>
</dbReference>
<evidence type="ECO:0000256" key="1">
    <source>
        <dbReference type="ARBA" id="ARBA00022617"/>
    </source>
</evidence>
<dbReference type="Proteomes" id="UP000031552">
    <property type="component" value="Unassembled WGS sequence"/>
</dbReference>
<proteinExistence type="predicted"/>
<feature type="transmembrane region" description="Helical" evidence="5">
    <location>
        <begin position="12"/>
        <end position="34"/>
    </location>
</feature>
<dbReference type="Pfam" id="PF13442">
    <property type="entry name" value="Cytochrome_CBB3"/>
    <property type="match status" value="1"/>
</dbReference>
<dbReference type="GO" id="GO:0009055">
    <property type="term" value="F:electron transfer activity"/>
    <property type="evidence" value="ECO:0007669"/>
    <property type="project" value="InterPro"/>
</dbReference>
<reference evidence="7" key="1">
    <citation type="submission" date="2013-12" db="EMBL/GenBank/DDBJ databases">
        <authorList>
            <person name="Linke B."/>
        </authorList>
    </citation>
    <scope>NUCLEOTIDE SEQUENCE [LARGE SCALE GENOMIC DNA]</scope>
    <source>
        <strain evidence="7">CRIB-18</strain>
    </source>
</reference>
<dbReference type="PANTHER" id="PTHR35008">
    <property type="entry name" value="BLL4482 PROTEIN-RELATED"/>
    <property type="match status" value="1"/>
</dbReference>
<dbReference type="GO" id="GO:0020037">
    <property type="term" value="F:heme binding"/>
    <property type="evidence" value="ECO:0007669"/>
    <property type="project" value="InterPro"/>
</dbReference>
<dbReference type="SUPFAM" id="SSF46626">
    <property type="entry name" value="Cytochrome c"/>
    <property type="match status" value="2"/>
</dbReference>
<protein>
    <submittedName>
        <fullName evidence="7">Conserved putative secreted protein</fullName>
    </submittedName>
</protein>
<keyword evidence="5" id="KW-1133">Transmembrane helix</keyword>
<organism evidence="7 8">
    <name type="scientific">Candidatus Criblamydia sequanensis CRIB-18</name>
    <dbReference type="NCBI Taxonomy" id="1437425"/>
    <lineage>
        <taxon>Bacteria</taxon>
        <taxon>Pseudomonadati</taxon>
        <taxon>Chlamydiota</taxon>
        <taxon>Chlamydiia</taxon>
        <taxon>Parachlamydiales</taxon>
        <taxon>Candidatus Criblamydiaceae</taxon>
        <taxon>Candidatus Criblamydia</taxon>
    </lineage>
</organism>
<evidence type="ECO:0000259" key="6">
    <source>
        <dbReference type="PROSITE" id="PS51007"/>
    </source>
</evidence>
<gene>
    <name evidence="7" type="ORF">CSEC_1462</name>
</gene>
<dbReference type="PROSITE" id="PS51007">
    <property type="entry name" value="CYTC"/>
    <property type="match status" value="1"/>
</dbReference>
<keyword evidence="2 4" id="KW-0479">Metal-binding</keyword>
<reference evidence="7" key="2">
    <citation type="submission" date="2014-09" db="EMBL/GenBank/DDBJ databases">
        <title>Criblamydia sequanensis harbors a mega-plasmid encoding arsenite resistance.</title>
        <authorList>
            <person name="Bertelli C."/>
            <person name="Goesmann A."/>
            <person name="Greub G."/>
        </authorList>
    </citation>
    <scope>NUCLEOTIDE SEQUENCE [LARGE SCALE GENOMIC DNA]</scope>
    <source>
        <strain evidence="7">CRIB-18</strain>
    </source>
</reference>
<keyword evidence="3 4" id="KW-0408">Iron</keyword>
<evidence type="ECO:0000256" key="4">
    <source>
        <dbReference type="PROSITE-ProRule" id="PRU00433"/>
    </source>
</evidence>
<keyword evidence="5" id="KW-0812">Transmembrane</keyword>
<dbReference type="eggNOG" id="COG3258">
    <property type="taxonomic scope" value="Bacteria"/>
</dbReference>